<feature type="signal peptide" evidence="1">
    <location>
        <begin position="1"/>
        <end position="18"/>
    </location>
</feature>
<accession>A0A0G2GPG2</accession>
<evidence type="ECO:0000313" key="3">
    <source>
        <dbReference type="Proteomes" id="UP000034182"/>
    </source>
</evidence>
<keyword evidence="1" id="KW-0732">Signal</keyword>
<feature type="chain" id="PRO_5002544762" evidence="1">
    <location>
        <begin position="19"/>
        <end position="221"/>
    </location>
</feature>
<evidence type="ECO:0000313" key="2">
    <source>
        <dbReference type="EMBL" id="KKY18715.1"/>
    </source>
</evidence>
<reference evidence="2 3" key="2">
    <citation type="submission" date="2015-05" db="EMBL/GenBank/DDBJ databases">
        <title>Distinctive expansion of gene families associated with plant cell wall degradation and secondary metabolism in the genomes of grapevine trunk pathogens.</title>
        <authorList>
            <person name="Lawrence D.P."/>
            <person name="Travadon R."/>
            <person name="Rolshausen P.E."/>
            <person name="Baumgartner K."/>
        </authorList>
    </citation>
    <scope>NUCLEOTIDE SEQUENCE [LARGE SCALE GENOMIC DNA]</scope>
    <source>
        <strain evidence="2">DS831</strain>
    </source>
</reference>
<protein>
    <submittedName>
        <fullName evidence="2">Uncharacterized protein</fullName>
    </submittedName>
</protein>
<name>A0A0G2GPG2_9PEZI</name>
<reference evidence="2 3" key="1">
    <citation type="submission" date="2015-03" db="EMBL/GenBank/DDBJ databases">
        <authorList>
            <person name="Morales-Cruz A."/>
            <person name="Amrine K.C."/>
            <person name="Cantu D."/>
        </authorList>
    </citation>
    <scope>NUCLEOTIDE SEQUENCE [LARGE SCALE GENOMIC DNA]</scope>
    <source>
        <strain evidence="2">DS831</strain>
    </source>
</reference>
<sequence>MKFSTIPTIFITAQLAVAAPLLEQRADKYDDAPSPESFREAILAAKTIGADQTIFYTGGGCAARSCISYKKDHGLIKIQDVEVLGISDPSNYKDSDTYDDAVANWSKAFAQVSSGVAWVMFRDGNKIDESRGSVWNKVEFDALKDNDDVEEVIQIDGTNVASIQQIWPVEIRNEKGTCSWHGSAPACDAECPDGTKKRAESRYGPDTNVCTSGKKVYCCTD</sequence>
<comment type="caution">
    <text evidence="2">The sequence shown here is derived from an EMBL/GenBank/DDBJ whole genome shotgun (WGS) entry which is preliminary data.</text>
</comment>
<dbReference type="Proteomes" id="UP000034182">
    <property type="component" value="Unassembled WGS sequence"/>
</dbReference>
<evidence type="ECO:0000256" key="1">
    <source>
        <dbReference type="SAM" id="SignalP"/>
    </source>
</evidence>
<organism evidence="2 3">
    <name type="scientific">Diplodia seriata</name>
    <dbReference type="NCBI Taxonomy" id="420778"/>
    <lineage>
        <taxon>Eukaryota</taxon>
        <taxon>Fungi</taxon>
        <taxon>Dikarya</taxon>
        <taxon>Ascomycota</taxon>
        <taxon>Pezizomycotina</taxon>
        <taxon>Dothideomycetes</taxon>
        <taxon>Dothideomycetes incertae sedis</taxon>
        <taxon>Botryosphaeriales</taxon>
        <taxon>Botryosphaeriaceae</taxon>
        <taxon>Diplodia</taxon>
    </lineage>
</organism>
<dbReference type="AlphaFoldDB" id="A0A0G2GPG2"/>
<gene>
    <name evidence="2" type="ORF">UCDDS831_g05808</name>
</gene>
<proteinExistence type="predicted"/>
<dbReference type="EMBL" id="LAQI01000122">
    <property type="protein sequence ID" value="KKY18715.1"/>
    <property type="molecule type" value="Genomic_DNA"/>
</dbReference>